<dbReference type="FunFam" id="3.30.300.30:FF:000010">
    <property type="entry name" value="Enterobactin synthetase component F"/>
    <property type="match status" value="1"/>
</dbReference>
<dbReference type="InterPro" id="IPR036736">
    <property type="entry name" value="ACP-like_sf"/>
</dbReference>
<dbReference type="Pfam" id="PF00668">
    <property type="entry name" value="Condensation"/>
    <property type="match status" value="3"/>
</dbReference>
<dbReference type="PROSITE" id="PS00455">
    <property type="entry name" value="AMP_BINDING"/>
    <property type="match status" value="1"/>
</dbReference>
<dbReference type="CDD" id="cd19531">
    <property type="entry name" value="LCL_NRPS-like"/>
    <property type="match status" value="2"/>
</dbReference>
<feature type="domain" description="Carrier" evidence="7">
    <location>
        <begin position="1200"/>
        <end position="1277"/>
    </location>
</feature>
<dbReference type="PROSITE" id="PS50075">
    <property type="entry name" value="CARRIER"/>
    <property type="match status" value="2"/>
</dbReference>
<dbReference type="InterPro" id="IPR020806">
    <property type="entry name" value="PKS_PP-bd"/>
</dbReference>
<keyword evidence="3" id="KW-0596">Phosphopantetheine</keyword>
<accession>A0A7R9M522</accession>
<dbReference type="InterPro" id="IPR042099">
    <property type="entry name" value="ANL_N_sf"/>
</dbReference>
<dbReference type="FunFam" id="3.40.50.980:FF:000001">
    <property type="entry name" value="Non-ribosomal peptide synthetase"/>
    <property type="match status" value="1"/>
</dbReference>
<dbReference type="InterPro" id="IPR006162">
    <property type="entry name" value="Ppantetheine_attach_site"/>
</dbReference>
<evidence type="ECO:0000313" key="8">
    <source>
        <dbReference type="EMBL" id="CAD7652427.1"/>
    </source>
</evidence>
<gene>
    <name evidence="8" type="ORF">ONB1V03_LOCUS9088</name>
</gene>
<dbReference type="EC" id="2.3.1.85" evidence="1"/>
<keyword evidence="5" id="KW-0436">Ligase</keyword>
<dbReference type="GO" id="GO:0044550">
    <property type="term" value="P:secondary metabolite biosynthetic process"/>
    <property type="evidence" value="ECO:0007669"/>
    <property type="project" value="TreeGrafter"/>
</dbReference>
<organism evidence="8">
    <name type="scientific">Oppiella nova</name>
    <dbReference type="NCBI Taxonomy" id="334625"/>
    <lineage>
        <taxon>Eukaryota</taxon>
        <taxon>Metazoa</taxon>
        <taxon>Ecdysozoa</taxon>
        <taxon>Arthropoda</taxon>
        <taxon>Chelicerata</taxon>
        <taxon>Arachnida</taxon>
        <taxon>Acari</taxon>
        <taxon>Acariformes</taxon>
        <taxon>Sarcoptiformes</taxon>
        <taxon>Oribatida</taxon>
        <taxon>Brachypylina</taxon>
        <taxon>Oppioidea</taxon>
        <taxon>Oppiidae</taxon>
        <taxon>Oppiella</taxon>
    </lineage>
</organism>
<evidence type="ECO:0000256" key="2">
    <source>
        <dbReference type="ARBA" id="ARBA00018769"/>
    </source>
</evidence>
<feature type="non-terminal residue" evidence="8">
    <location>
        <position position="1"/>
    </location>
</feature>
<dbReference type="GO" id="GO:0016874">
    <property type="term" value="F:ligase activity"/>
    <property type="evidence" value="ECO:0007669"/>
    <property type="project" value="UniProtKB-KW"/>
</dbReference>
<dbReference type="OrthoDB" id="416786at2759"/>
<dbReference type="SMART" id="SM00823">
    <property type="entry name" value="PKS_PP"/>
    <property type="match status" value="2"/>
</dbReference>
<dbReference type="InterPro" id="IPR000873">
    <property type="entry name" value="AMP-dep_synth/lig_dom"/>
</dbReference>
<dbReference type="InterPro" id="IPR010071">
    <property type="entry name" value="AA_adenyl_dom"/>
</dbReference>
<keyword evidence="9" id="KW-1185">Reference proteome</keyword>
<dbReference type="Gene3D" id="3.30.559.30">
    <property type="entry name" value="Nonribosomal peptide synthetase, condensation domain"/>
    <property type="match status" value="2"/>
</dbReference>
<dbReference type="Pfam" id="PF00550">
    <property type="entry name" value="PP-binding"/>
    <property type="match status" value="2"/>
</dbReference>
<dbReference type="Pfam" id="PF13193">
    <property type="entry name" value="AMP-binding_C"/>
    <property type="match status" value="1"/>
</dbReference>
<dbReference type="Gene3D" id="3.30.300.30">
    <property type="match status" value="1"/>
</dbReference>
<dbReference type="Proteomes" id="UP000728032">
    <property type="component" value="Unassembled WGS sequence"/>
</dbReference>
<dbReference type="Gene3D" id="3.40.50.980">
    <property type="match status" value="2"/>
</dbReference>
<proteinExistence type="predicted"/>
<dbReference type="PANTHER" id="PTHR45527:SF1">
    <property type="entry name" value="FATTY ACID SYNTHASE"/>
    <property type="match status" value="1"/>
</dbReference>
<name>A0A7R9M522_9ACAR</name>
<keyword evidence="4" id="KW-0597">Phosphoprotein</keyword>
<dbReference type="InterPro" id="IPR001242">
    <property type="entry name" value="Condensation_dom"/>
</dbReference>
<dbReference type="PANTHER" id="PTHR45527">
    <property type="entry name" value="NONRIBOSOMAL PEPTIDE SYNTHETASE"/>
    <property type="match status" value="1"/>
</dbReference>
<dbReference type="SUPFAM" id="SSF56801">
    <property type="entry name" value="Acetyl-CoA synthetase-like"/>
    <property type="match status" value="3"/>
</dbReference>
<evidence type="ECO:0000256" key="6">
    <source>
        <dbReference type="ARBA" id="ARBA00044883"/>
    </source>
</evidence>
<dbReference type="Pfam" id="PF00501">
    <property type="entry name" value="AMP-binding"/>
    <property type="match status" value="1"/>
</dbReference>
<comment type="catalytic activity">
    <reaction evidence="6">
        <text>acetyl-CoA + n malonyl-CoA + 2n NADPH + 2n H(+) = a long-chain fatty acid + (n+1) CoA + n CO2 + 2n NADP(+).</text>
        <dbReference type="EC" id="2.3.1.85"/>
    </reaction>
</comment>
<dbReference type="Gene3D" id="1.10.1200.10">
    <property type="entry name" value="ACP-like"/>
    <property type="match status" value="2"/>
</dbReference>
<dbReference type="EMBL" id="OC920350">
    <property type="protein sequence ID" value="CAD7652427.1"/>
    <property type="molecule type" value="Genomic_DNA"/>
</dbReference>
<evidence type="ECO:0000256" key="3">
    <source>
        <dbReference type="ARBA" id="ARBA00022450"/>
    </source>
</evidence>
<dbReference type="InterPro" id="IPR009081">
    <property type="entry name" value="PP-bd_ACP"/>
</dbReference>
<dbReference type="FunFam" id="2.30.38.10:FF:000001">
    <property type="entry name" value="Non-ribosomal peptide synthetase PvdI"/>
    <property type="match status" value="1"/>
</dbReference>
<dbReference type="SUPFAM" id="SSF52777">
    <property type="entry name" value="CoA-dependent acyltransferases"/>
    <property type="match status" value="4"/>
</dbReference>
<dbReference type="GO" id="GO:0005737">
    <property type="term" value="C:cytoplasm"/>
    <property type="evidence" value="ECO:0007669"/>
    <property type="project" value="TreeGrafter"/>
</dbReference>
<dbReference type="CDD" id="cd05930">
    <property type="entry name" value="A_NRPS"/>
    <property type="match status" value="1"/>
</dbReference>
<dbReference type="EMBL" id="CAJPVJ010005525">
    <property type="protein sequence ID" value="CAG2169614.1"/>
    <property type="molecule type" value="Genomic_DNA"/>
</dbReference>
<feature type="non-terminal residue" evidence="8">
    <location>
        <position position="1696"/>
    </location>
</feature>
<dbReference type="Gene3D" id="3.40.50.12780">
    <property type="entry name" value="N-terminal domain of ligase-like"/>
    <property type="match status" value="2"/>
</dbReference>
<dbReference type="GO" id="GO:0031177">
    <property type="term" value="F:phosphopantetheine binding"/>
    <property type="evidence" value="ECO:0007669"/>
    <property type="project" value="InterPro"/>
</dbReference>
<feature type="domain" description="Carrier" evidence="7">
    <location>
        <begin position="224"/>
        <end position="301"/>
    </location>
</feature>
<dbReference type="GO" id="GO:0043041">
    <property type="term" value="P:amino acid activation for nonribosomal peptide biosynthetic process"/>
    <property type="evidence" value="ECO:0007669"/>
    <property type="project" value="TreeGrafter"/>
</dbReference>
<evidence type="ECO:0000313" key="9">
    <source>
        <dbReference type="Proteomes" id="UP000728032"/>
    </source>
</evidence>
<dbReference type="FunFam" id="1.10.1200.10:FF:000005">
    <property type="entry name" value="Nonribosomal peptide synthetase 1"/>
    <property type="match status" value="1"/>
</dbReference>
<dbReference type="Gene3D" id="2.30.38.10">
    <property type="entry name" value="Luciferase, Domain 3"/>
    <property type="match status" value="1"/>
</dbReference>
<dbReference type="InterPro" id="IPR023213">
    <property type="entry name" value="CAT-like_dom_sf"/>
</dbReference>
<dbReference type="NCBIfam" id="TIGR01733">
    <property type="entry name" value="AA-adenyl-dom"/>
    <property type="match status" value="1"/>
</dbReference>
<dbReference type="InterPro" id="IPR025110">
    <property type="entry name" value="AMP-bd_C"/>
</dbReference>
<evidence type="ECO:0000256" key="5">
    <source>
        <dbReference type="ARBA" id="ARBA00022598"/>
    </source>
</evidence>
<reference evidence="8" key="1">
    <citation type="submission" date="2020-11" db="EMBL/GenBank/DDBJ databases">
        <authorList>
            <person name="Tran Van P."/>
        </authorList>
    </citation>
    <scope>NUCLEOTIDE SEQUENCE</scope>
</reference>
<evidence type="ECO:0000256" key="4">
    <source>
        <dbReference type="ARBA" id="ARBA00022553"/>
    </source>
</evidence>
<protein>
    <recommendedName>
        <fullName evidence="2">Fatty acid synthase</fullName>
        <ecNumber evidence="1">2.3.1.85</ecNumber>
    </recommendedName>
</protein>
<dbReference type="PROSITE" id="PS00012">
    <property type="entry name" value="PHOSPHOPANTETHEINE"/>
    <property type="match status" value="2"/>
</dbReference>
<dbReference type="GO" id="GO:0004312">
    <property type="term" value="F:fatty acid synthase activity"/>
    <property type="evidence" value="ECO:0007669"/>
    <property type="project" value="UniProtKB-EC"/>
</dbReference>
<dbReference type="InterPro" id="IPR045851">
    <property type="entry name" value="AMP-bd_C_sf"/>
</dbReference>
<evidence type="ECO:0000259" key="7">
    <source>
        <dbReference type="PROSITE" id="PS50075"/>
    </source>
</evidence>
<dbReference type="Gene3D" id="3.30.559.10">
    <property type="entry name" value="Chloramphenicol acetyltransferase-like domain"/>
    <property type="match status" value="2"/>
</dbReference>
<sequence length="1696" mass="195784">DENFNLTIWDEYGPTEATVGTCNSKICLDKDLTIDNNLMPLPIGGIGELYIGGVGLARGYLNRPDLTAEKFIANPFQTEEEKVYNKNTRLYKTGDLVRWLPDGNLEYIGRNDFQVKIRGYRIELGEIENALSSYDGIGQSVVIAKEHKNTEEDLVVNKYLVGYYVSESKLDEENIIGYLQKKLPEYMIPSVLVYLKELPLTINGKLDRKALPEPEFSSGDNYVAPRNEVEKQVCEIWTNVLGLAVDKVGIRDDFFRLGGNSIVAIRLVSQLNKKLNSDIALSSIFKHRTIQELVHYFKYSTEDKVIINKAVITNVEEQLLSFAQERLWFIDKYEEGTNAYNIPMVFKLSKDIKLDILEKSVKSIVTRHEILRTLIKEDSKGNGYQVVINDQEHPLEIIKVNIINHLQLDRELEKQINYICDLTKEYPIRACLYLLDNIKVEYYLSIVIHHIAFDGWSADIFLRELQEYYNYYLNQFQGLESNIELPNLSIQYKDFALWQRNYLSGDRLAKQLEYWKNKLENYETLNLISDKPRPSQISYQGSDVSLYSVLLSGYYLMLRSYSNQDDIVVGTPVANRHYGQIGDEIITAQLHQDLPFERLIEELKVVKDTSRYPIFQVISYNKNRDLIENDLTNLLQEYMTETTLYKVARFDISTFIDDSEVALKGSFNYAQLAEIASDKQKQDTVKVTELNYLDLEQYQQIIYDWNDTDINYPNDKTIHQLFEEQAKRTPDNAMYLTDINYPNDKTIHQLFEEQAKRTPDNVAIIYGETKLTYRELNEMANQLAYYLRDKGVKQETIVAICLERSLELVIGLLGILKSGGTYLAIDPRSPIERLKFMLEDTKSPILLTTQKILKLLPWPQETEIHSNLKAINIFLWENIVPIIKGYNRFNPTNITYYSNVAYLIYTSGSTGEPKGVCGTHYGTTNRLVWSWQSFPFDSSEVCCQKSSLNFVDHIAELFSSLLQGVPIILLSSNVVNELNISQMIEEISVSHISRIVVVPAMLKVILQQPSSELLKLQSLKYIFCSGEMLDVSLAKSLHKILPWVTLINVYGSSEVSADVTYYQDIISNSVLSVANTTVRIGKPIANIKCYVLDNNLMPLPIGGIGELYIGGVGLARGYLNRPDLTAEKFIANPFQTEEEKVYNKNTRLYKTGDLVRWLPDGNLEYIGRNDFQVKIRGYRIELDRKALPEPEFSSGDNYVAPRNEVEKQVCEIWANVLGLAVDKVGIRDDFFRLGGNSIVAIGLVRKLNKEFDHNIKQLLSFAQERLWFIEKYEEGTNAYNIPMIFKLSNDIKLDILEKSVRSIVTRHEILRTLIKENSEGNGYQVVINDQEHPLEIIKVSITNYSQLDQELEKQINHVYDLTQEYPIRVCIYSLEDSTKLKVEYYLSIVIHHIAFDGWSIDIFSRELQEYYNYYSVIKVSLYSVLLSGYYLMLRSYSNQDDIVVGTPVANRHYNQIENLIGFFVNSLALRVKIESKELIKEFIQKVGGEVIAAQLHQDLPFEKLVEELKVAKDTSRHPIFQIMFAVQRFGAELYNKAETNLLQEYITESSLYNIAKFDISTFIDDSEIALKGGFNYAVNLYTEATINRFVETYVGILTQLAEIAYDKQRQNTIRVIELSYLNLEQYQQIIYDWNDTDINYPNDKTIHQLFEEQAKRTPDNVAIIYGETKLTYRELNEIYLLLSLYLNISCYYMYQL</sequence>
<dbReference type="SUPFAM" id="SSF47336">
    <property type="entry name" value="ACP-like"/>
    <property type="match status" value="2"/>
</dbReference>
<evidence type="ECO:0000256" key="1">
    <source>
        <dbReference type="ARBA" id="ARBA00012873"/>
    </source>
</evidence>
<dbReference type="InterPro" id="IPR020845">
    <property type="entry name" value="AMP-binding_CS"/>
</dbReference>